<dbReference type="EMBL" id="MNCJ02000331">
    <property type="protein sequence ID" value="KAF5761242.1"/>
    <property type="molecule type" value="Genomic_DNA"/>
</dbReference>
<dbReference type="Proteomes" id="UP000215914">
    <property type="component" value="Unassembled WGS sequence"/>
</dbReference>
<comment type="caution">
    <text evidence="1">The sequence shown here is derived from an EMBL/GenBank/DDBJ whole genome shotgun (WGS) entry which is preliminary data.</text>
</comment>
<dbReference type="Gramene" id="mRNA:HanXRQr2_Chr16g0762791">
    <property type="protein sequence ID" value="mRNA:HanXRQr2_Chr16g0762791"/>
    <property type="gene ID" value="HanXRQr2_Chr16g0762791"/>
</dbReference>
<reference evidence="1" key="2">
    <citation type="submission" date="2020-06" db="EMBL/GenBank/DDBJ databases">
        <title>Helianthus annuus Genome sequencing and assembly Release 2.</title>
        <authorList>
            <person name="Gouzy J."/>
            <person name="Langlade N."/>
            <person name="Munos S."/>
        </authorList>
    </citation>
    <scope>NUCLEOTIDE SEQUENCE</scope>
    <source>
        <tissue evidence="1">Leaves</tissue>
    </source>
</reference>
<dbReference type="AlphaFoldDB" id="A0A9K3DTB3"/>
<sequence>MKYTPTLDVDWHNNVSFATCLIDNVIYVCKVGDYRPVKASVRHQVCLRLFVCYYIFYDKRRK</sequence>
<organism evidence="1 2">
    <name type="scientific">Helianthus annuus</name>
    <name type="common">Common sunflower</name>
    <dbReference type="NCBI Taxonomy" id="4232"/>
    <lineage>
        <taxon>Eukaryota</taxon>
        <taxon>Viridiplantae</taxon>
        <taxon>Streptophyta</taxon>
        <taxon>Embryophyta</taxon>
        <taxon>Tracheophyta</taxon>
        <taxon>Spermatophyta</taxon>
        <taxon>Magnoliopsida</taxon>
        <taxon>eudicotyledons</taxon>
        <taxon>Gunneridae</taxon>
        <taxon>Pentapetalae</taxon>
        <taxon>asterids</taxon>
        <taxon>campanulids</taxon>
        <taxon>Asterales</taxon>
        <taxon>Asteraceae</taxon>
        <taxon>Asteroideae</taxon>
        <taxon>Heliantheae alliance</taxon>
        <taxon>Heliantheae</taxon>
        <taxon>Helianthus</taxon>
    </lineage>
</organism>
<name>A0A9K3DTB3_HELAN</name>
<proteinExistence type="predicted"/>
<protein>
    <submittedName>
        <fullName evidence="1">Uncharacterized protein</fullName>
    </submittedName>
</protein>
<evidence type="ECO:0000313" key="1">
    <source>
        <dbReference type="EMBL" id="KAF5761242.1"/>
    </source>
</evidence>
<gene>
    <name evidence="1" type="ORF">HanXRQr2_Chr16g0762791</name>
</gene>
<evidence type="ECO:0000313" key="2">
    <source>
        <dbReference type="Proteomes" id="UP000215914"/>
    </source>
</evidence>
<accession>A0A9K3DTB3</accession>
<keyword evidence="2" id="KW-1185">Reference proteome</keyword>
<reference evidence="1" key="1">
    <citation type="journal article" date="2017" name="Nature">
        <title>The sunflower genome provides insights into oil metabolism, flowering and Asterid evolution.</title>
        <authorList>
            <person name="Badouin H."/>
            <person name="Gouzy J."/>
            <person name="Grassa C.J."/>
            <person name="Murat F."/>
            <person name="Staton S.E."/>
            <person name="Cottret L."/>
            <person name="Lelandais-Briere C."/>
            <person name="Owens G.L."/>
            <person name="Carrere S."/>
            <person name="Mayjonade B."/>
            <person name="Legrand L."/>
            <person name="Gill N."/>
            <person name="Kane N.C."/>
            <person name="Bowers J.E."/>
            <person name="Hubner S."/>
            <person name="Bellec A."/>
            <person name="Berard A."/>
            <person name="Berges H."/>
            <person name="Blanchet N."/>
            <person name="Boniface M.C."/>
            <person name="Brunel D."/>
            <person name="Catrice O."/>
            <person name="Chaidir N."/>
            <person name="Claudel C."/>
            <person name="Donnadieu C."/>
            <person name="Faraut T."/>
            <person name="Fievet G."/>
            <person name="Helmstetter N."/>
            <person name="King M."/>
            <person name="Knapp S.J."/>
            <person name="Lai Z."/>
            <person name="Le Paslier M.C."/>
            <person name="Lippi Y."/>
            <person name="Lorenzon L."/>
            <person name="Mandel J.R."/>
            <person name="Marage G."/>
            <person name="Marchand G."/>
            <person name="Marquand E."/>
            <person name="Bret-Mestries E."/>
            <person name="Morien E."/>
            <person name="Nambeesan S."/>
            <person name="Nguyen T."/>
            <person name="Pegot-Espagnet P."/>
            <person name="Pouilly N."/>
            <person name="Raftis F."/>
            <person name="Sallet E."/>
            <person name="Schiex T."/>
            <person name="Thomas J."/>
            <person name="Vandecasteele C."/>
            <person name="Vares D."/>
            <person name="Vear F."/>
            <person name="Vautrin S."/>
            <person name="Crespi M."/>
            <person name="Mangin B."/>
            <person name="Burke J.M."/>
            <person name="Salse J."/>
            <person name="Munos S."/>
            <person name="Vincourt P."/>
            <person name="Rieseberg L.H."/>
            <person name="Langlade N.B."/>
        </authorList>
    </citation>
    <scope>NUCLEOTIDE SEQUENCE</scope>
    <source>
        <tissue evidence="1">Leaves</tissue>
    </source>
</reference>